<dbReference type="AlphaFoldDB" id="A0A1M7DUJ0"/>
<dbReference type="Pfam" id="PF13102">
    <property type="entry name" value="Phage_int_SAM_5"/>
    <property type="match status" value="1"/>
</dbReference>
<keyword evidence="2" id="KW-0238">DNA-binding</keyword>
<proteinExistence type="inferred from homology"/>
<dbReference type="CDD" id="cd01185">
    <property type="entry name" value="INTN1_C_like"/>
    <property type="match status" value="1"/>
</dbReference>
<dbReference type="InterPro" id="IPR013762">
    <property type="entry name" value="Integrase-like_cat_sf"/>
</dbReference>
<dbReference type="PANTHER" id="PTHR30349:SF64">
    <property type="entry name" value="PROPHAGE INTEGRASE INTD-RELATED"/>
    <property type="match status" value="1"/>
</dbReference>
<dbReference type="InterPro" id="IPR011010">
    <property type="entry name" value="DNA_brk_join_enz"/>
</dbReference>
<accession>A0A1M7DUJ0</accession>
<dbReference type="EMBL" id="FRBT01000002">
    <property type="protein sequence ID" value="SHL83181.1"/>
    <property type="molecule type" value="Genomic_DNA"/>
</dbReference>
<dbReference type="OrthoDB" id="1094492at2"/>
<gene>
    <name evidence="5" type="ORF">SAMN05444484_102732</name>
</gene>
<dbReference type="STRING" id="946677.SAMN05444484_102732"/>
<dbReference type="Pfam" id="PF00589">
    <property type="entry name" value="Phage_integrase"/>
    <property type="match status" value="1"/>
</dbReference>
<dbReference type="Gene3D" id="1.10.150.130">
    <property type="match status" value="1"/>
</dbReference>
<dbReference type="Proteomes" id="UP000184028">
    <property type="component" value="Unassembled WGS sequence"/>
</dbReference>
<comment type="similarity">
    <text evidence="1">Belongs to the 'phage' integrase family.</text>
</comment>
<dbReference type="InterPro" id="IPR050090">
    <property type="entry name" value="Tyrosine_recombinase_XerCD"/>
</dbReference>
<dbReference type="GO" id="GO:0006310">
    <property type="term" value="P:DNA recombination"/>
    <property type="evidence" value="ECO:0007669"/>
    <property type="project" value="UniProtKB-KW"/>
</dbReference>
<dbReference type="GO" id="GO:0003677">
    <property type="term" value="F:DNA binding"/>
    <property type="evidence" value="ECO:0007669"/>
    <property type="project" value="UniProtKB-KW"/>
</dbReference>
<dbReference type="InterPro" id="IPR002104">
    <property type="entry name" value="Integrase_catalytic"/>
</dbReference>
<evidence type="ECO:0000259" key="4">
    <source>
        <dbReference type="PROSITE" id="PS51898"/>
    </source>
</evidence>
<dbReference type="Pfam" id="PF17293">
    <property type="entry name" value="Arm-DNA-bind_5"/>
    <property type="match status" value="1"/>
</dbReference>
<feature type="domain" description="Tyr recombinase" evidence="4">
    <location>
        <begin position="210"/>
        <end position="398"/>
    </location>
</feature>
<organism evidence="5 6">
    <name type="scientific">Flavobacterium chilense</name>
    <dbReference type="NCBI Taxonomy" id="946677"/>
    <lineage>
        <taxon>Bacteria</taxon>
        <taxon>Pseudomonadati</taxon>
        <taxon>Bacteroidota</taxon>
        <taxon>Flavobacteriia</taxon>
        <taxon>Flavobacteriales</taxon>
        <taxon>Flavobacteriaceae</taxon>
        <taxon>Flavobacterium</taxon>
    </lineage>
</organism>
<dbReference type="RefSeq" id="WP_068842159.1">
    <property type="nucleotide sequence ID" value="NZ_FRBT01000002.1"/>
</dbReference>
<protein>
    <submittedName>
        <fullName evidence="5">Site-specific recombinase XerD</fullName>
    </submittedName>
</protein>
<dbReference type="GO" id="GO:0015074">
    <property type="term" value="P:DNA integration"/>
    <property type="evidence" value="ECO:0007669"/>
    <property type="project" value="InterPro"/>
</dbReference>
<keyword evidence="3" id="KW-0233">DNA recombination</keyword>
<reference evidence="6" key="1">
    <citation type="submission" date="2016-11" db="EMBL/GenBank/DDBJ databases">
        <authorList>
            <person name="Varghese N."/>
            <person name="Submissions S."/>
        </authorList>
    </citation>
    <scope>NUCLEOTIDE SEQUENCE [LARGE SCALE GENOMIC DNA]</scope>
    <source>
        <strain evidence="6">DSM 24724</strain>
    </source>
</reference>
<keyword evidence="6" id="KW-1185">Reference proteome</keyword>
<evidence type="ECO:0000313" key="5">
    <source>
        <dbReference type="EMBL" id="SHL83181.1"/>
    </source>
</evidence>
<dbReference type="InterPro" id="IPR010998">
    <property type="entry name" value="Integrase_recombinase_N"/>
</dbReference>
<dbReference type="PANTHER" id="PTHR30349">
    <property type="entry name" value="PHAGE INTEGRASE-RELATED"/>
    <property type="match status" value="1"/>
</dbReference>
<evidence type="ECO:0000256" key="2">
    <source>
        <dbReference type="ARBA" id="ARBA00023125"/>
    </source>
</evidence>
<dbReference type="Gene3D" id="1.10.443.10">
    <property type="entry name" value="Intergrase catalytic core"/>
    <property type="match status" value="1"/>
</dbReference>
<dbReference type="SUPFAM" id="SSF56349">
    <property type="entry name" value="DNA breaking-rejoining enzymes"/>
    <property type="match status" value="1"/>
</dbReference>
<sequence>MASIKIILRDKITKEGLFPIVLRIIKDRKPKVISLNMECLRKDWDEATGQFKKNHTNYLQRNRVLLNIKVKALKIIDDFNLEGIDFTLTQFEEKFRGKSGNNVSVVDFWNNKINDLTQAGRIGNAKAYNETKKSFFKFSQNKQMLFKDITPPLLDKYETYLRANKNEDGGISVKMRQLRAVYNDAIRNELVDNKHYPFKAYKISKLKKSNNKRALMRSEIKLIEELNENKYPHLVEAKKLFVFSYYSRGMNFHDIMKLRWSNIEGDKIVYIRSKTKGKFAVKILKPVEEILSYYKSLQKSTDYIFPILLKEGLTPTQIDNRKTAKLKKFNKDLKDIALAVGINKPITSYVARHSFATNLKEKGISTDIISQSMGHRDVGITTVYLKDFDNDIIDDANEKLLQEPLENYNQLRFAV</sequence>
<evidence type="ECO:0000313" key="6">
    <source>
        <dbReference type="Proteomes" id="UP000184028"/>
    </source>
</evidence>
<dbReference type="PROSITE" id="PS51898">
    <property type="entry name" value="TYR_RECOMBINASE"/>
    <property type="match status" value="1"/>
</dbReference>
<evidence type="ECO:0000256" key="1">
    <source>
        <dbReference type="ARBA" id="ARBA00008857"/>
    </source>
</evidence>
<evidence type="ECO:0000256" key="3">
    <source>
        <dbReference type="ARBA" id="ARBA00023172"/>
    </source>
</evidence>
<dbReference type="InterPro" id="IPR035386">
    <property type="entry name" value="Arm-DNA-bind_5"/>
</dbReference>
<dbReference type="InterPro" id="IPR025269">
    <property type="entry name" value="SAM-like_dom"/>
</dbReference>
<name>A0A1M7DUJ0_9FLAO</name>